<comment type="caution">
    <text evidence="2">The sequence shown here is derived from an EMBL/GenBank/DDBJ whole genome shotgun (WGS) entry which is preliminary data.</text>
</comment>
<feature type="region of interest" description="Disordered" evidence="1">
    <location>
        <begin position="21"/>
        <end position="86"/>
    </location>
</feature>
<evidence type="ECO:0000313" key="2">
    <source>
        <dbReference type="EMBL" id="KAK9709995.1"/>
    </source>
</evidence>
<dbReference type="AlphaFoldDB" id="A0AAW1JY74"/>
<sequence>MYSLRSTVWNAACCSENINSEVQHDPDVNDNDPSQNDSSSEGNFETPKENEAAIPLTEQTNILKRQEQEILDTENTEEMEEEAETDTETCLNLFTGKDNITTWSKMVRNKKVRIRAENLVKRLPISSLPTGSLKHPHEIWKYFIIYVP</sequence>
<reference evidence="2 3" key="1">
    <citation type="journal article" date="2024" name="BMC Genomics">
        <title>De novo assembly and annotation of Popillia japonica's genome with initial clues to its potential as an invasive pest.</title>
        <authorList>
            <person name="Cucini C."/>
            <person name="Boschi S."/>
            <person name="Funari R."/>
            <person name="Cardaioli E."/>
            <person name="Iannotti N."/>
            <person name="Marturano G."/>
            <person name="Paoli F."/>
            <person name="Bruttini M."/>
            <person name="Carapelli A."/>
            <person name="Frati F."/>
            <person name="Nardi F."/>
        </authorList>
    </citation>
    <scope>NUCLEOTIDE SEQUENCE [LARGE SCALE GENOMIC DNA]</scope>
    <source>
        <strain evidence="2">DMR45628</strain>
    </source>
</reference>
<evidence type="ECO:0000256" key="1">
    <source>
        <dbReference type="SAM" id="MobiDB-lite"/>
    </source>
</evidence>
<organism evidence="2 3">
    <name type="scientific">Popillia japonica</name>
    <name type="common">Japanese beetle</name>
    <dbReference type="NCBI Taxonomy" id="7064"/>
    <lineage>
        <taxon>Eukaryota</taxon>
        <taxon>Metazoa</taxon>
        <taxon>Ecdysozoa</taxon>
        <taxon>Arthropoda</taxon>
        <taxon>Hexapoda</taxon>
        <taxon>Insecta</taxon>
        <taxon>Pterygota</taxon>
        <taxon>Neoptera</taxon>
        <taxon>Endopterygota</taxon>
        <taxon>Coleoptera</taxon>
        <taxon>Polyphaga</taxon>
        <taxon>Scarabaeiformia</taxon>
        <taxon>Scarabaeidae</taxon>
        <taxon>Rutelinae</taxon>
        <taxon>Popillia</taxon>
    </lineage>
</organism>
<feature type="compositionally biased region" description="Acidic residues" evidence="1">
    <location>
        <begin position="69"/>
        <end position="86"/>
    </location>
</feature>
<gene>
    <name evidence="2" type="ORF">QE152_g26326</name>
</gene>
<dbReference type="Proteomes" id="UP001458880">
    <property type="component" value="Unassembled WGS sequence"/>
</dbReference>
<feature type="compositionally biased region" description="Low complexity" evidence="1">
    <location>
        <begin position="31"/>
        <end position="40"/>
    </location>
</feature>
<proteinExistence type="predicted"/>
<evidence type="ECO:0000313" key="3">
    <source>
        <dbReference type="Proteomes" id="UP001458880"/>
    </source>
</evidence>
<protein>
    <submittedName>
        <fullName evidence="2">Uncharacterized protein</fullName>
    </submittedName>
</protein>
<name>A0AAW1JY74_POPJA</name>
<accession>A0AAW1JY74</accession>
<dbReference type="EMBL" id="JASPKY010000299">
    <property type="protein sequence ID" value="KAK9709995.1"/>
    <property type="molecule type" value="Genomic_DNA"/>
</dbReference>
<keyword evidence="3" id="KW-1185">Reference proteome</keyword>